<dbReference type="EMBL" id="UZAN01072987">
    <property type="protein sequence ID" value="VDP95305.1"/>
    <property type="molecule type" value="Genomic_DNA"/>
</dbReference>
<feature type="transmembrane region" description="Helical" evidence="1">
    <location>
        <begin position="81"/>
        <end position="104"/>
    </location>
</feature>
<dbReference type="PANTHER" id="PTHR13633">
    <property type="entry name" value="MITOCHONDRIAL TRANSCRIPTION RESCUE FACTOR 1"/>
    <property type="match status" value="1"/>
</dbReference>
<keyword evidence="1" id="KW-0472">Membrane</keyword>
<dbReference type="OrthoDB" id="4150at2759"/>
<sequence length="225" mass="25365">MTRAAAEEAFLSSRFRLNGIKLLKKSVLVCPGDKLDLVISEDDGTLGKRVRVITVEERKRDSYRVSLRCWRSKFTRLKLFLIARPPLALLALVLLLCSLGLLILDGRIHLHDVKDPDVEKVSLRAFFFRSSTNQHWNKLLLELSNLEFCFTNSSFAKTLSDSYAAADVFPQNLAPSFHSDGNEDNSVISQSVEQRVLLYPTDVFKPGVGYVLTANMRGRHIVIKG</sequence>
<evidence type="ECO:0000259" key="3">
    <source>
        <dbReference type="Pfam" id="PF25818"/>
    </source>
</evidence>
<keyword evidence="1" id="KW-0812">Transmembrane</keyword>
<reference evidence="4 5" key="1">
    <citation type="submission" date="2018-11" db="EMBL/GenBank/DDBJ databases">
        <authorList>
            <consortium name="Pathogen Informatics"/>
        </authorList>
    </citation>
    <scope>NUCLEOTIDE SEQUENCE [LARGE SCALE GENOMIC DNA]</scope>
    <source>
        <strain evidence="4 5">Egypt</strain>
    </source>
</reference>
<dbReference type="GO" id="GO:1903108">
    <property type="term" value="P:regulation of mitochondrial transcription"/>
    <property type="evidence" value="ECO:0007669"/>
    <property type="project" value="TreeGrafter"/>
</dbReference>
<feature type="domain" description="Mitochondrial transcription rescue factor 1 C-terminal" evidence="3">
    <location>
        <begin position="1"/>
        <end position="72"/>
    </location>
</feature>
<gene>
    <name evidence="4" type="ORF">ECPE_LOCUS17935</name>
</gene>
<dbReference type="Proteomes" id="UP000272942">
    <property type="component" value="Unassembled WGS sequence"/>
</dbReference>
<dbReference type="PANTHER" id="PTHR13633:SF3">
    <property type="entry name" value="MITOCHONDRIAL TRANSCRIPTION RESCUE FACTOR 1"/>
    <property type="match status" value="1"/>
</dbReference>
<keyword evidence="5" id="KW-1185">Reference proteome</keyword>
<evidence type="ECO:0000256" key="1">
    <source>
        <dbReference type="SAM" id="Phobius"/>
    </source>
</evidence>
<keyword evidence="1" id="KW-1133">Transmembrane helix</keyword>
<dbReference type="Pfam" id="PF25818">
    <property type="entry name" value="MTRES1_C"/>
    <property type="match status" value="1"/>
</dbReference>
<name>A0A3P8J5M9_9TREM</name>
<feature type="domain" description="TMEM248/TMEM219" evidence="2">
    <location>
        <begin position="77"/>
        <end position="207"/>
    </location>
</feature>
<dbReference type="GO" id="GO:0005739">
    <property type="term" value="C:mitochondrion"/>
    <property type="evidence" value="ECO:0007669"/>
    <property type="project" value="TreeGrafter"/>
</dbReference>
<organism evidence="4 5">
    <name type="scientific">Echinostoma caproni</name>
    <dbReference type="NCBI Taxonomy" id="27848"/>
    <lineage>
        <taxon>Eukaryota</taxon>
        <taxon>Metazoa</taxon>
        <taxon>Spiralia</taxon>
        <taxon>Lophotrochozoa</taxon>
        <taxon>Platyhelminthes</taxon>
        <taxon>Trematoda</taxon>
        <taxon>Digenea</taxon>
        <taxon>Plagiorchiida</taxon>
        <taxon>Echinostomata</taxon>
        <taxon>Echinostomatoidea</taxon>
        <taxon>Echinostomatidae</taxon>
        <taxon>Echinostoma</taxon>
    </lineage>
</organism>
<evidence type="ECO:0000313" key="4">
    <source>
        <dbReference type="EMBL" id="VDP95305.1"/>
    </source>
</evidence>
<dbReference type="Pfam" id="PF14940">
    <property type="entry name" value="TMEM219"/>
    <property type="match status" value="1"/>
</dbReference>
<accession>A0A3P8J5M9</accession>
<dbReference type="AlphaFoldDB" id="A0A3P8J5M9"/>
<evidence type="ECO:0000259" key="2">
    <source>
        <dbReference type="Pfam" id="PF14940"/>
    </source>
</evidence>
<dbReference type="GO" id="GO:0003723">
    <property type="term" value="F:RNA binding"/>
    <property type="evidence" value="ECO:0007669"/>
    <property type="project" value="TreeGrafter"/>
</dbReference>
<protein>
    <submittedName>
        <fullName evidence="4">Uncharacterized protein</fullName>
    </submittedName>
</protein>
<evidence type="ECO:0000313" key="5">
    <source>
        <dbReference type="Proteomes" id="UP000272942"/>
    </source>
</evidence>
<proteinExistence type="predicted"/>
<dbReference type="InterPro" id="IPR057896">
    <property type="entry name" value="MTRES1_C"/>
</dbReference>
<dbReference type="InterPro" id="IPR039587">
    <property type="entry name" value="TMEM248/TMEM219_dom"/>
</dbReference>